<comment type="function">
    <text evidence="6">The light-harvesting complex (LHC) functions as a light receptor, it captures and delivers excitation energy to photosystems with which it is closely associated.</text>
</comment>
<dbReference type="Pfam" id="PF00504">
    <property type="entry name" value="Chloroa_b-bind"/>
    <property type="match status" value="1"/>
</dbReference>
<evidence type="ECO:0000256" key="6">
    <source>
        <dbReference type="RuleBase" id="RU363080"/>
    </source>
</evidence>
<dbReference type="InterPro" id="IPR022796">
    <property type="entry name" value="Chloroa_b-bind"/>
</dbReference>
<keyword evidence="6" id="KW-0603">Photosystem I</keyword>
<protein>
    <recommendedName>
        <fullName evidence="6">Chlorophyll a-b binding protein, chloroplastic</fullName>
    </recommendedName>
</protein>
<evidence type="ECO:0000313" key="8">
    <source>
        <dbReference type="Proteomes" id="UP000815325"/>
    </source>
</evidence>
<comment type="similarity">
    <text evidence="6">Belongs to the light-harvesting chlorophyll a/b-binding (LHC) protein family.</text>
</comment>
<evidence type="ECO:0000256" key="2">
    <source>
        <dbReference type="ARBA" id="ARBA00022528"/>
    </source>
</evidence>
<keyword evidence="5 6" id="KW-0157">Chromophore</keyword>
<feature type="non-terminal residue" evidence="7">
    <location>
        <position position="153"/>
    </location>
</feature>
<keyword evidence="2 6" id="KW-0150">Chloroplast</keyword>
<keyword evidence="6" id="KW-0793">Thylakoid</keyword>
<sequence length="153" mass="16686">MNMQVMNRLSTLPKVASQRKSVIAAATRSTGKPKLARPAKDDALWLPNAERPEWLDGTLPGDRGFDPLGLAKPKDFVQIGVDEEDQNQAQNKKGDVEAIFRPDADSINEENKLAPYSEVFGLARFRETEVIHGRWAMLGTLGAIVGEAATGVS</sequence>
<keyword evidence="8" id="KW-1185">Reference proteome</keyword>
<evidence type="ECO:0000256" key="5">
    <source>
        <dbReference type="ARBA" id="ARBA00022991"/>
    </source>
</evidence>
<reference evidence="7" key="1">
    <citation type="submission" date="2017-08" db="EMBL/GenBank/DDBJ databases">
        <authorList>
            <person name="Polle J.E."/>
            <person name="Barry K."/>
            <person name="Cushman J."/>
            <person name="Schmutz J."/>
            <person name="Tran D."/>
            <person name="Hathwaick L.T."/>
            <person name="Yim W.C."/>
            <person name="Jenkins J."/>
            <person name="Mckie-Krisberg Z.M."/>
            <person name="Prochnik S."/>
            <person name="Lindquist E."/>
            <person name="Dockter R.B."/>
            <person name="Adam C."/>
            <person name="Molina H."/>
            <person name="Bunkerborg J."/>
            <person name="Jin E."/>
            <person name="Buchheim M."/>
            <person name="Magnuson J."/>
        </authorList>
    </citation>
    <scope>NUCLEOTIDE SEQUENCE</scope>
    <source>
        <strain evidence="7">CCAP 19/18</strain>
    </source>
</reference>
<proteinExistence type="inferred from homology"/>
<comment type="caution">
    <text evidence="7">The sequence shown here is derived from an EMBL/GenBank/DDBJ whole genome shotgun (WGS) entry which is preliminary data.</text>
</comment>
<organism evidence="7 8">
    <name type="scientific">Dunaliella salina</name>
    <name type="common">Green alga</name>
    <name type="synonym">Protococcus salinus</name>
    <dbReference type="NCBI Taxonomy" id="3046"/>
    <lineage>
        <taxon>Eukaryota</taxon>
        <taxon>Viridiplantae</taxon>
        <taxon>Chlorophyta</taxon>
        <taxon>core chlorophytes</taxon>
        <taxon>Chlorophyceae</taxon>
        <taxon>CS clade</taxon>
        <taxon>Chlamydomonadales</taxon>
        <taxon>Dunaliellaceae</taxon>
        <taxon>Dunaliella</taxon>
    </lineage>
</organism>
<evidence type="ECO:0000256" key="3">
    <source>
        <dbReference type="ARBA" id="ARBA00022531"/>
    </source>
</evidence>
<gene>
    <name evidence="7" type="ORF">DUNSADRAFT_10742</name>
</gene>
<comment type="subcellular location">
    <subcellularLocation>
        <location evidence="6">Plastid</location>
        <location evidence="6">Chloroplast thylakoid membrane</location>
    </subcellularLocation>
</comment>
<dbReference type="Gene3D" id="1.10.3460.10">
    <property type="entry name" value="Chlorophyll a/b binding protein domain"/>
    <property type="match status" value="1"/>
</dbReference>
<accession>A0ABQ7FS84</accession>
<name>A0ABQ7FS84_DUNSA</name>
<evidence type="ECO:0000313" key="7">
    <source>
        <dbReference type="EMBL" id="KAF5825384.1"/>
    </source>
</evidence>
<keyword evidence="6" id="KW-0604">Photosystem II</keyword>
<keyword evidence="4 6" id="KW-0934">Plastid</keyword>
<keyword evidence="3 6" id="KW-0602">Photosynthesis</keyword>
<dbReference type="Proteomes" id="UP000815325">
    <property type="component" value="Unassembled WGS sequence"/>
</dbReference>
<dbReference type="PANTHER" id="PTHR21649">
    <property type="entry name" value="CHLOROPHYLL A/B BINDING PROTEIN"/>
    <property type="match status" value="1"/>
</dbReference>
<dbReference type="InterPro" id="IPR001344">
    <property type="entry name" value="Chloro_AB-bd_pln"/>
</dbReference>
<evidence type="ECO:0000256" key="1">
    <source>
        <dbReference type="ARBA" id="ARBA00022494"/>
    </source>
</evidence>
<evidence type="ECO:0000256" key="4">
    <source>
        <dbReference type="ARBA" id="ARBA00022640"/>
    </source>
</evidence>
<keyword evidence="1 6" id="KW-0148">Chlorophyll</keyword>
<dbReference type="SUPFAM" id="SSF103511">
    <property type="entry name" value="Chlorophyll a-b binding protein"/>
    <property type="match status" value="1"/>
</dbReference>
<dbReference type="EMBL" id="MU073387">
    <property type="protein sequence ID" value="KAF5825384.1"/>
    <property type="molecule type" value="Genomic_DNA"/>
</dbReference>